<accession>A0A4W5MWP2</accession>
<dbReference type="InterPro" id="IPR052986">
    <property type="entry name" value="VLIG_GTPase"/>
</dbReference>
<protein>
    <recommendedName>
        <fullName evidence="3">Interferon-induced very large GTPase 1-like</fullName>
    </recommendedName>
</protein>
<sequence>MLDGNLVDCGKTVFVVESVDLWRKAKGLAKHWDHDHHRKKLQVFCDYIITQCQAFITEKFSILKQLLVDGEYENYREYIIHYEKFVKKLLLDQIVEQVSERRLAELENKHLTEIVNAITDAISNVRETTCTRNESDVKTFIHDICSVLEDKLSLKVALDSIMILKPANTEQFSNFLIESVRKIEQSLEYERGRETKYDKVGDTKERLKSLLFGCGEVCPFCGVLCEAGGKEHTQHFTSIHRPQGLNGVKIIPSNKLVTNICSSDVTSNLTFINTRTGDNGHSFKDYQTYYPDWIITGDSSIKTSDYWKYVMATFNEIIAKDRGDSTLPADLPEDWKALTPGDALKSLKEAFNMK</sequence>
<proteinExistence type="predicted"/>
<dbReference type="AlphaFoldDB" id="A0A4W5MWP2"/>
<reference evidence="2" key="1">
    <citation type="submission" date="2018-06" db="EMBL/GenBank/DDBJ databases">
        <title>Genome assembly of Danube salmon.</title>
        <authorList>
            <person name="Macqueen D.J."/>
            <person name="Gundappa M.K."/>
        </authorList>
    </citation>
    <scope>NUCLEOTIDE SEQUENCE [LARGE SCALE GENOMIC DNA]</scope>
</reference>
<dbReference type="Proteomes" id="UP000314982">
    <property type="component" value="Unassembled WGS sequence"/>
</dbReference>
<name>A0A4W5MWP2_9TELE</name>
<dbReference type="STRING" id="62062.ENSHHUP00000041865"/>
<evidence type="ECO:0000313" key="2">
    <source>
        <dbReference type="Proteomes" id="UP000314982"/>
    </source>
</evidence>
<dbReference type="GeneTree" id="ENSGT00940000154390"/>
<reference evidence="1" key="2">
    <citation type="submission" date="2025-08" db="UniProtKB">
        <authorList>
            <consortium name="Ensembl"/>
        </authorList>
    </citation>
    <scope>IDENTIFICATION</scope>
</reference>
<reference evidence="1" key="3">
    <citation type="submission" date="2025-09" db="UniProtKB">
        <authorList>
            <consortium name="Ensembl"/>
        </authorList>
    </citation>
    <scope>IDENTIFICATION</scope>
</reference>
<dbReference type="PANTHER" id="PTHR14819">
    <property type="entry name" value="GTP-BINDING"/>
    <property type="match status" value="1"/>
</dbReference>
<organism evidence="1 2">
    <name type="scientific">Hucho hucho</name>
    <name type="common">huchen</name>
    <dbReference type="NCBI Taxonomy" id="62062"/>
    <lineage>
        <taxon>Eukaryota</taxon>
        <taxon>Metazoa</taxon>
        <taxon>Chordata</taxon>
        <taxon>Craniata</taxon>
        <taxon>Vertebrata</taxon>
        <taxon>Euteleostomi</taxon>
        <taxon>Actinopterygii</taxon>
        <taxon>Neopterygii</taxon>
        <taxon>Teleostei</taxon>
        <taxon>Protacanthopterygii</taxon>
        <taxon>Salmoniformes</taxon>
        <taxon>Salmonidae</taxon>
        <taxon>Salmoninae</taxon>
        <taxon>Hucho</taxon>
    </lineage>
</organism>
<dbReference type="PANTHER" id="PTHR14819:SF9">
    <property type="entry name" value="UP-REGULATOR OF CELL PROLIFERATION-LIKE"/>
    <property type="match status" value="1"/>
</dbReference>
<evidence type="ECO:0008006" key="3">
    <source>
        <dbReference type="Google" id="ProtNLM"/>
    </source>
</evidence>
<evidence type="ECO:0000313" key="1">
    <source>
        <dbReference type="Ensembl" id="ENSHHUP00000041865.1"/>
    </source>
</evidence>
<dbReference type="Ensembl" id="ENSHHUT00000043462.1">
    <property type="protein sequence ID" value="ENSHHUP00000041865.1"/>
    <property type="gene ID" value="ENSHHUG00000025843.1"/>
</dbReference>
<keyword evidence="2" id="KW-1185">Reference proteome</keyword>